<organism evidence="1 2">
    <name type="scientific">Zootermopsis nevadensis</name>
    <name type="common">Dampwood termite</name>
    <dbReference type="NCBI Taxonomy" id="136037"/>
    <lineage>
        <taxon>Eukaryota</taxon>
        <taxon>Metazoa</taxon>
        <taxon>Ecdysozoa</taxon>
        <taxon>Arthropoda</taxon>
        <taxon>Hexapoda</taxon>
        <taxon>Insecta</taxon>
        <taxon>Pterygota</taxon>
        <taxon>Neoptera</taxon>
        <taxon>Polyneoptera</taxon>
        <taxon>Dictyoptera</taxon>
        <taxon>Blattodea</taxon>
        <taxon>Blattoidea</taxon>
        <taxon>Termitoidae</taxon>
        <taxon>Termopsidae</taxon>
        <taxon>Zootermopsis</taxon>
    </lineage>
</organism>
<evidence type="ECO:0000313" key="1">
    <source>
        <dbReference type="EMBL" id="KDR22514.1"/>
    </source>
</evidence>
<dbReference type="InParanoid" id="A0A067RRU9"/>
<proteinExistence type="predicted"/>
<name>A0A067RRU9_ZOONE</name>
<dbReference type="EMBL" id="KK852504">
    <property type="protein sequence ID" value="KDR22514.1"/>
    <property type="molecule type" value="Genomic_DNA"/>
</dbReference>
<keyword evidence="2" id="KW-1185">Reference proteome</keyword>
<gene>
    <name evidence="1" type="ORF">L798_02228</name>
</gene>
<accession>A0A067RRU9</accession>
<reference evidence="1 2" key="1">
    <citation type="journal article" date="2014" name="Nat. Commun.">
        <title>Molecular traces of alternative social organization in a termite genome.</title>
        <authorList>
            <person name="Terrapon N."/>
            <person name="Li C."/>
            <person name="Robertson H.M."/>
            <person name="Ji L."/>
            <person name="Meng X."/>
            <person name="Booth W."/>
            <person name="Chen Z."/>
            <person name="Childers C.P."/>
            <person name="Glastad K.M."/>
            <person name="Gokhale K."/>
            <person name="Gowin J."/>
            <person name="Gronenberg W."/>
            <person name="Hermansen R.A."/>
            <person name="Hu H."/>
            <person name="Hunt B.G."/>
            <person name="Huylmans A.K."/>
            <person name="Khalil S.M."/>
            <person name="Mitchell R.D."/>
            <person name="Munoz-Torres M.C."/>
            <person name="Mustard J.A."/>
            <person name="Pan H."/>
            <person name="Reese J.T."/>
            <person name="Scharf M.E."/>
            <person name="Sun F."/>
            <person name="Vogel H."/>
            <person name="Xiao J."/>
            <person name="Yang W."/>
            <person name="Yang Z."/>
            <person name="Yang Z."/>
            <person name="Zhou J."/>
            <person name="Zhu J."/>
            <person name="Brent C.S."/>
            <person name="Elsik C.G."/>
            <person name="Goodisman M.A."/>
            <person name="Liberles D.A."/>
            <person name="Roe R.M."/>
            <person name="Vargo E.L."/>
            <person name="Vilcinskas A."/>
            <person name="Wang J."/>
            <person name="Bornberg-Bauer E."/>
            <person name="Korb J."/>
            <person name="Zhang G."/>
            <person name="Liebig J."/>
        </authorList>
    </citation>
    <scope>NUCLEOTIDE SEQUENCE [LARGE SCALE GENOMIC DNA]</scope>
    <source>
        <tissue evidence="1">Whole organism</tissue>
    </source>
</reference>
<evidence type="ECO:0000313" key="2">
    <source>
        <dbReference type="Proteomes" id="UP000027135"/>
    </source>
</evidence>
<sequence>MSSRLAFSCTDVISAITFVIGASIERLCSFAMLCRRIPSLDIDFKSADPFLLFVPFGSSGFLTRVPDILLSSATLWDSCMKT</sequence>
<dbReference type="Proteomes" id="UP000027135">
    <property type="component" value="Unassembled WGS sequence"/>
</dbReference>
<protein>
    <submittedName>
        <fullName evidence="1">Uncharacterized protein</fullName>
    </submittedName>
</protein>
<dbReference type="AlphaFoldDB" id="A0A067RRU9"/>